<dbReference type="InterPro" id="IPR000223">
    <property type="entry name" value="Pept_S26A_signal_pept_1"/>
</dbReference>
<dbReference type="PRINTS" id="PR00727">
    <property type="entry name" value="LEADERPTASE"/>
</dbReference>
<keyword evidence="2" id="KW-0999">Mitochondrion inner membrane</keyword>
<feature type="active site" evidence="9">
    <location>
        <position position="98"/>
    </location>
</feature>
<dbReference type="GO" id="GO:0006465">
    <property type="term" value="P:signal peptide processing"/>
    <property type="evidence" value="ECO:0007669"/>
    <property type="project" value="InterPro"/>
</dbReference>
<evidence type="ECO:0000256" key="9">
    <source>
        <dbReference type="PIRSR" id="PIRSR600223-1"/>
    </source>
</evidence>
<dbReference type="GO" id="GO:0004252">
    <property type="term" value="F:serine-type endopeptidase activity"/>
    <property type="evidence" value="ECO:0007669"/>
    <property type="project" value="InterPro"/>
</dbReference>
<reference evidence="11" key="1">
    <citation type="submission" date="2021-03" db="EMBL/GenBank/DDBJ databases">
        <authorList>
            <person name="Li Z."/>
            <person name="Yang C."/>
        </authorList>
    </citation>
    <scope>NUCLEOTIDE SEQUENCE</scope>
    <source>
        <strain evidence="11">Dzin_1.0</strain>
        <tissue evidence="11">Leaf</tissue>
    </source>
</reference>
<dbReference type="InterPro" id="IPR019758">
    <property type="entry name" value="Pept_S26A_signal_pept_1_CS"/>
</dbReference>
<keyword evidence="5" id="KW-0472">Membrane</keyword>
<keyword evidence="12" id="KW-1185">Reference proteome</keyword>
<evidence type="ECO:0000256" key="1">
    <source>
        <dbReference type="ARBA" id="ARBA00004273"/>
    </source>
</evidence>
<sequence>MAWASGSGRRFAGIPWRVIASDAAGRFMLVCKAACAVHVFNNYVCSIALVRGPSMLPAINVSGDVVAVERISVRSGSIGVGDVVLLRSPENPLKIVTKRVTGLEGDSVTFERDPARGDHRRKTVLVPKGHVWVQGDNVYESRDSRQFGAVPYGLIQGRAFCKIWPPKDFGRIEQKL</sequence>
<dbReference type="Pfam" id="PF10502">
    <property type="entry name" value="Peptidase_S26"/>
    <property type="match status" value="2"/>
</dbReference>
<comment type="subcellular location">
    <subcellularLocation>
        <location evidence="1">Mitochondrion inner membrane</location>
    </subcellularLocation>
</comment>
<feature type="active site" evidence="9">
    <location>
        <position position="54"/>
    </location>
</feature>
<dbReference type="CDD" id="cd06530">
    <property type="entry name" value="S26_SPase_I"/>
    <property type="match status" value="1"/>
</dbReference>
<evidence type="ECO:0000256" key="8">
    <source>
        <dbReference type="ARBA" id="ARBA00064368"/>
    </source>
</evidence>
<dbReference type="PANTHER" id="PTHR12383">
    <property type="entry name" value="PROTEASE FAMILY S26 MITOCHONDRIAL INNER MEMBRANE PROTEASE-RELATED"/>
    <property type="match status" value="1"/>
</dbReference>
<name>A0A9D5HSP2_9LILI</name>
<evidence type="ECO:0000259" key="10">
    <source>
        <dbReference type="Pfam" id="PF10502"/>
    </source>
</evidence>
<dbReference type="FunFam" id="2.10.109.10:FF:000014">
    <property type="entry name" value="Inner membrane protease subunit 1"/>
    <property type="match status" value="1"/>
</dbReference>
<dbReference type="InterPro" id="IPR052064">
    <property type="entry name" value="Mito_IMP1_subunit"/>
</dbReference>
<protein>
    <recommendedName>
        <fullName evidence="10">Peptidase S26 domain-containing protein</fullName>
    </recommendedName>
</protein>
<dbReference type="InterPro" id="IPR019533">
    <property type="entry name" value="Peptidase_S26"/>
</dbReference>
<comment type="similarity">
    <text evidence="6">Belongs to the peptidase S26 family. IMP1 subfamily.</text>
</comment>
<dbReference type="InterPro" id="IPR036286">
    <property type="entry name" value="LexA/Signal_pep-like_sf"/>
</dbReference>
<dbReference type="Gene3D" id="2.10.109.10">
    <property type="entry name" value="Umud Fragment, subunit A"/>
    <property type="match status" value="1"/>
</dbReference>
<proteinExistence type="inferred from homology"/>
<evidence type="ECO:0000313" key="11">
    <source>
        <dbReference type="EMBL" id="KAJ0987468.1"/>
    </source>
</evidence>
<reference evidence="11" key="2">
    <citation type="journal article" date="2022" name="Hortic Res">
        <title>The genome of Dioscorea zingiberensis sheds light on the biosynthesis, origin and evolution of the medicinally important diosgenin saponins.</title>
        <authorList>
            <person name="Li Y."/>
            <person name="Tan C."/>
            <person name="Li Z."/>
            <person name="Guo J."/>
            <person name="Li S."/>
            <person name="Chen X."/>
            <person name="Wang C."/>
            <person name="Dai X."/>
            <person name="Yang H."/>
            <person name="Song W."/>
            <person name="Hou L."/>
            <person name="Xu J."/>
            <person name="Tong Z."/>
            <person name="Xu A."/>
            <person name="Yuan X."/>
            <person name="Wang W."/>
            <person name="Yang Q."/>
            <person name="Chen L."/>
            <person name="Sun Z."/>
            <person name="Wang K."/>
            <person name="Pan B."/>
            <person name="Chen J."/>
            <person name="Bao Y."/>
            <person name="Liu F."/>
            <person name="Qi X."/>
            <person name="Gang D.R."/>
            <person name="Wen J."/>
            <person name="Li J."/>
        </authorList>
    </citation>
    <scope>NUCLEOTIDE SEQUENCE</scope>
    <source>
        <strain evidence="11">Dzin_1.0</strain>
    </source>
</reference>
<evidence type="ECO:0000256" key="3">
    <source>
        <dbReference type="ARBA" id="ARBA00022801"/>
    </source>
</evidence>
<dbReference type="AlphaFoldDB" id="A0A9D5HSP2"/>
<feature type="domain" description="Peptidase S26" evidence="10">
    <location>
        <begin position="29"/>
        <end position="113"/>
    </location>
</feature>
<organism evidence="11 12">
    <name type="scientific">Dioscorea zingiberensis</name>
    <dbReference type="NCBI Taxonomy" id="325984"/>
    <lineage>
        <taxon>Eukaryota</taxon>
        <taxon>Viridiplantae</taxon>
        <taxon>Streptophyta</taxon>
        <taxon>Embryophyta</taxon>
        <taxon>Tracheophyta</taxon>
        <taxon>Spermatophyta</taxon>
        <taxon>Magnoliopsida</taxon>
        <taxon>Liliopsida</taxon>
        <taxon>Dioscoreales</taxon>
        <taxon>Dioscoreaceae</taxon>
        <taxon>Dioscorea</taxon>
    </lineage>
</organism>
<dbReference type="GO" id="GO:0042720">
    <property type="term" value="C:mitochondrial inner membrane peptidase complex"/>
    <property type="evidence" value="ECO:0007669"/>
    <property type="project" value="TreeGrafter"/>
</dbReference>
<evidence type="ECO:0000256" key="4">
    <source>
        <dbReference type="ARBA" id="ARBA00023128"/>
    </source>
</evidence>
<dbReference type="Proteomes" id="UP001085076">
    <property type="component" value="Miscellaneous, Linkage group lg01"/>
</dbReference>
<evidence type="ECO:0000256" key="7">
    <source>
        <dbReference type="ARBA" id="ARBA00054895"/>
    </source>
</evidence>
<dbReference type="PROSITE" id="PS00761">
    <property type="entry name" value="SPASE_I_3"/>
    <property type="match status" value="1"/>
</dbReference>
<comment type="subunit">
    <text evidence="8">Heterodimer of 2 subunits, IMP1A/B and IMP12.</text>
</comment>
<evidence type="ECO:0000256" key="2">
    <source>
        <dbReference type="ARBA" id="ARBA00022792"/>
    </source>
</evidence>
<dbReference type="EMBL" id="JAGGNH010000001">
    <property type="protein sequence ID" value="KAJ0987468.1"/>
    <property type="molecule type" value="Genomic_DNA"/>
</dbReference>
<comment type="function">
    <text evidence="7">Catalyzes the removal of transit peptides required for the targeting of proteins from the mitochondrial matrix, across the inner membrane, into the inter-membrane space.</text>
</comment>
<dbReference type="GO" id="GO:0006627">
    <property type="term" value="P:protein processing involved in protein targeting to mitochondrion"/>
    <property type="evidence" value="ECO:0007669"/>
    <property type="project" value="TreeGrafter"/>
</dbReference>
<evidence type="ECO:0000256" key="5">
    <source>
        <dbReference type="ARBA" id="ARBA00023136"/>
    </source>
</evidence>
<comment type="caution">
    <text evidence="11">The sequence shown here is derived from an EMBL/GenBank/DDBJ whole genome shotgun (WGS) entry which is preliminary data.</text>
</comment>
<dbReference type="SUPFAM" id="SSF51306">
    <property type="entry name" value="LexA/Signal peptidase"/>
    <property type="match status" value="1"/>
</dbReference>
<gene>
    <name evidence="11" type="ORF">J5N97_005824</name>
</gene>
<accession>A0A9D5HSP2</accession>
<keyword evidence="4" id="KW-0496">Mitochondrion</keyword>
<keyword evidence="3" id="KW-0378">Hydrolase</keyword>
<dbReference type="PANTHER" id="PTHR12383:SF16">
    <property type="entry name" value="MITOCHONDRIAL INNER MEMBRANE PROTEASE SUBUNIT 1"/>
    <property type="match status" value="1"/>
</dbReference>
<dbReference type="OrthoDB" id="308440at2759"/>
<evidence type="ECO:0000256" key="6">
    <source>
        <dbReference type="ARBA" id="ARBA00038445"/>
    </source>
</evidence>
<feature type="domain" description="Peptidase S26" evidence="10">
    <location>
        <begin position="121"/>
        <end position="164"/>
    </location>
</feature>
<evidence type="ECO:0000313" key="12">
    <source>
        <dbReference type="Proteomes" id="UP001085076"/>
    </source>
</evidence>
<dbReference type="NCBIfam" id="TIGR02227">
    <property type="entry name" value="sigpep_I_bact"/>
    <property type="match status" value="1"/>
</dbReference>